<organism evidence="10 11">
    <name type="scientific">Adineta steineri</name>
    <dbReference type="NCBI Taxonomy" id="433720"/>
    <lineage>
        <taxon>Eukaryota</taxon>
        <taxon>Metazoa</taxon>
        <taxon>Spiralia</taxon>
        <taxon>Gnathifera</taxon>
        <taxon>Rotifera</taxon>
        <taxon>Eurotatoria</taxon>
        <taxon>Bdelloidea</taxon>
        <taxon>Adinetida</taxon>
        <taxon>Adinetidae</taxon>
        <taxon>Adineta</taxon>
    </lineage>
</organism>
<dbReference type="GO" id="GO:0005886">
    <property type="term" value="C:plasma membrane"/>
    <property type="evidence" value="ECO:0007669"/>
    <property type="project" value="UniProtKB-SubCell"/>
</dbReference>
<dbReference type="Proteomes" id="UP000663868">
    <property type="component" value="Unassembled WGS sequence"/>
</dbReference>
<evidence type="ECO:0000256" key="9">
    <source>
        <dbReference type="RuleBase" id="RU368035"/>
    </source>
</evidence>
<dbReference type="GO" id="GO:0032217">
    <property type="term" value="F:riboflavin transmembrane transporter activity"/>
    <property type="evidence" value="ECO:0007669"/>
    <property type="project" value="UniProtKB-UniRule"/>
</dbReference>
<evidence type="ECO:0000256" key="4">
    <source>
        <dbReference type="ARBA" id="ARBA00022448"/>
    </source>
</evidence>
<comment type="catalytic activity">
    <reaction evidence="1 9">
        <text>riboflavin(in) = riboflavin(out)</text>
        <dbReference type="Rhea" id="RHEA:35015"/>
        <dbReference type="ChEBI" id="CHEBI:57986"/>
    </reaction>
</comment>
<comment type="function">
    <text evidence="9">Plasma membrane transporter mediating the uptake by cells of the water soluble vitamin B2/riboflavin that plays a key role in biochemical oxidation-reduction reactions of the carbohydrate, lipid, and amino acid metabolism.</text>
</comment>
<comment type="caution">
    <text evidence="10">The sequence shown here is derived from an EMBL/GenBank/DDBJ whole genome shotgun (WGS) entry which is preliminary data.</text>
</comment>
<accession>A0A820SHE3</accession>
<comment type="caution">
    <text evidence="9">Lacks conserved residue(s) required for the propagation of feature annotation.</text>
</comment>
<dbReference type="EMBL" id="CAJOBB010031725">
    <property type="protein sequence ID" value="CAF4452914.1"/>
    <property type="molecule type" value="Genomic_DNA"/>
</dbReference>
<evidence type="ECO:0000256" key="6">
    <source>
        <dbReference type="ARBA" id="ARBA00022692"/>
    </source>
</evidence>
<keyword evidence="4 9" id="KW-0813">Transport</keyword>
<evidence type="ECO:0000256" key="7">
    <source>
        <dbReference type="ARBA" id="ARBA00022989"/>
    </source>
</evidence>
<protein>
    <recommendedName>
        <fullName evidence="9">Riboflavin transporter</fullName>
    </recommendedName>
</protein>
<dbReference type="PANTHER" id="PTHR12929:SF10">
    <property type="entry name" value="RIBOFLAVIN TRANSPORTER"/>
    <property type="match status" value="1"/>
</dbReference>
<keyword evidence="5 9" id="KW-1003">Cell membrane</keyword>
<dbReference type="Pfam" id="PF06237">
    <property type="entry name" value="SLC52_ribofla_tr"/>
    <property type="match status" value="1"/>
</dbReference>
<dbReference type="InterPro" id="IPR009357">
    <property type="entry name" value="Riboflavin_transptr"/>
</dbReference>
<keyword evidence="7 9" id="KW-1133">Transmembrane helix</keyword>
<gene>
    <name evidence="10" type="ORF">KXQ929_LOCUS54062</name>
</gene>
<feature type="transmembrane region" description="Helical" evidence="9">
    <location>
        <begin position="52"/>
        <end position="71"/>
    </location>
</feature>
<keyword evidence="8 9" id="KW-0472">Membrane</keyword>
<comment type="similarity">
    <text evidence="3 9">Belongs to the riboflavin transporter family.</text>
</comment>
<dbReference type="PANTHER" id="PTHR12929">
    <property type="entry name" value="SOLUTE CARRIER FAMILY 52"/>
    <property type="match status" value="1"/>
</dbReference>
<proteinExistence type="inferred from homology"/>
<evidence type="ECO:0000256" key="1">
    <source>
        <dbReference type="ARBA" id="ARBA00000215"/>
    </source>
</evidence>
<feature type="non-terminal residue" evidence="10">
    <location>
        <position position="80"/>
    </location>
</feature>
<evidence type="ECO:0000256" key="5">
    <source>
        <dbReference type="ARBA" id="ARBA00022475"/>
    </source>
</evidence>
<feature type="transmembrane region" description="Helical" evidence="9">
    <location>
        <begin position="12"/>
        <end position="32"/>
    </location>
</feature>
<evidence type="ECO:0000313" key="10">
    <source>
        <dbReference type="EMBL" id="CAF4452914.1"/>
    </source>
</evidence>
<name>A0A820SHE3_9BILA</name>
<reference evidence="10" key="1">
    <citation type="submission" date="2021-02" db="EMBL/GenBank/DDBJ databases">
        <authorList>
            <person name="Nowell W R."/>
        </authorList>
    </citation>
    <scope>NUCLEOTIDE SEQUENCE</scope>
</reference>
<feature type="non-terminal residue" evidence="10">
    <location>
        <position position="1"/>
    </location>
</feature>
<evidence type="ECO:0000256" key="2">
    <source>
        <dbReference type="ARBA" id="ARBA00004651"/>
    </source>
</evidence>
<dbReference type="AlphaFoldDB" id="A0A820SHE3"/>
<evidence type="ECO:0000313" key="11">
    <source>
        <dbReference type="Proteomes" id="UP000663868"/>
    </source>
</evidence>
<sequence length="80" mass="9315">ANSKDRKWAENTVFWLIVILNLSTWIDLNSVWIELPLIVNTAPERWTLPSTLSLIISLANVFPLLVVIIRWRLGKRFSEI</sequence>
<evidence type="ECO:0000256" key="3">
    <source>
        <dbReference type="ARBA" id="ARBA00006366"/>
    </source>
</evidence>
<evidence type="ECO:0000256" key="8">
    <source>
        <dbReference type="ARBA" id="ARBA00023136"/>
    </source>
</evidence>
<keyword evidence="6 9" id="KW-0812">Transmembrane</keyword>
<comment type="subcellular location">
    <subcellularLocation>
        <location evidence="2 9">Cell membrane</location>
        <topology evidence="2 9">Multi-pass membrane protein</topology>
    </subcellularLocation>
</comment>